<proteinExistence type="predicted"/>
<organism evidence="2 3">
    <name type="scientific">Leucobacter albus</name>
    <dbReference type="NCBI Taxonomy" id="272210"/>
    <lineage>
        <taxon>Bacteria</taxon>
        <taxon>Bacillati</taxon>
        <taxon>Actinomycetota</taxon>
        <taxon>Actinomycetes</taxon>
        <taxon>Micrococcales</taxon>
        <taxon>Microbacteriaceae</taxon>
        <taxon>Leucobacter</taxon>
    </lineage>
</organism>
<feature type="region of interest" description="Disordered" evidence="1">
    <location>
        <begin position="1"/>
        <end position="20"/>
    </location>
</feature>
<keyword evidence="3" id="KW-1185">Reference proteome</keyword>
<dbReference type="SUPFAM" id="SSF74650">
    <property type="entry name" value="Galactose mutarotase-like"/>
    <property type="match status" value="1"/>
</dbReference>
<dbReference type="Gene3D" id="2.70.98.10">
    <property type="match status" value="1"/>
</dbReference>
<accession>A0ABW3TKU1</accession>
<sequence length="325" mass="35301">MQRSDSPATDRHPSGAELTISRGAETARIVTVGASLASYRAFGRDLVVPFEVTEIRPAFRGATLAPWPNRIPDGSYLFDGEQQLPLTEPGRGHAIHGLVAWLDWSVIEHSEHAVTLATTIVPQPGYPWRVYVTTEYRLGSDGLTQTVTARNDSATRAPFGAGPHPYLVAPNGALDTWELELPAATVLLTDDRLSPRALAEVTHEPERFDFREARRIGAVELDHAFTELSRGVDGLARVRVTDAYGHGAEMRFDERCPWVQVHTADQANRAVNRLGLAVEPMTCAPAAFQSGQDLLVIAPGAEVAAAWTIAPIEPAPGQLEARPIE</sequence>
<dbReference type="Proteomes" id="UP001597181">
    <property type="component" value="Unassembled WGS sequence"/>
</dbReference>
<dbReference type="InterPro" id="IPR014718">
    <property type="entry name" value="GH-type_carb-bd"/>
</dbReference>
<dbReference type="PANTHER" id="PTHR10091">
    <property type="entry name" value="ALDOSE-1-EPIMERASE"/>
    <property type="match status" value="1"/>
</dbReference>
<name>A0ABW3TKU1_9MICO</name>
<dbReference type="PANTHER" id="PTHR10091:SF0">
    <property type="entry name" value="GALACTOSE MUTAROTASE"/>
    <property type="match status" value="1"/>
</dbReference>
<evidence type="ECO:0000313" key="3">
    <source>
        <dbReference type="Proteomes" id="UP001597181"/>
    </source>
</evidence>
<evidence type="ECO:0000256" key="1">
    <source>
        <dbReference type="SAM" id="MobiDB-lite"/>
    </source>
</evidence>
<dbReference type="InterPro" id="IPR011013">
    <property type="entry name" value="Gal_mutarotase_sf_dom"/>
</dbReference>
<dbReference type="Pfam" id="PF01263">
    <property type="entry name" value="Aldose_epim"/>
    <property type="match status" value="1"/>
</dbReference>
<reference evidence="3" key="1">
    <citation type="journal article" date="2019" name="Int. J. Syst. Evol. Microbiol.">
        <title>The Global Catalogue of Microorganisms (GCM) 10K type strain sequencing project: providing services to taxonomists for standard genome sequencing and annotation.</title>
        <authorList>
            <consortium name="The Broad Institute Genomics Platform"/>
            <consortium name="The Broad Institute Genome Sequencing Center for Infectious Disease"/>
            <person name="Wu L."/>
            <person name="Ma J."/>
        </authorList>
    </citation>
    <scope>NUCLEOTIDE SEQUENCE [LARGE SCALE GENOMIC DNA]</scope>
    <source>
        <strain evidence="3">CCUG 50213</strain>
    </source>
</reference>
<dbReference type="EMBL" id="JBHTLY010000001">
    <property type="protein sequence ID" value="MFD1200693.1"/>
    <property type="molecule type" value="Genomic_DNA"/>
</dbReference>
<dbReference type="InterPro" id="IPR008183">
    <property type="entry name" value="Aldose_1/G6P_1-epimerase"/>
</dbReference>
<dbReference type="InterPro" id="IPR037480">
    <property type="entry name" value="YihR-like"/>
</dbReference>
<gene>
    <name evidence="2" type="ORF">ACFQ3U_02140</name>
</gene>
<comment type="caution">
    <text evidence="2">The sequence shown here is derived from an EMBL/GenBank/DDBJ whole genome shotgun (WGS) entry which is preliminary data.</text>
</comment>
<evidence type="ECO:0000313" key="2">
    <source>
        <dbReference type="EMBL" id="MFD1200693.1"/>
    </source>
</evidence>
<protein>
    <submittedName>
        <fullName evidence="2">Aldose 1-epimerase family protein</fullName>
    </submittedName>
</protein>
<dbReference type="CDD" id="cd09022">
    <property type="entry name" value="Aldose_epim_Ec_YihR"/>
    <property type="match status" value="1"/>
</dbReference>
<dbReference type="RefSeq" id="WP_343959136.1">
    <property type="nucleotide sequence ID" value="NZ_BAAAKZ010000003.1"/>
</dbReference>